<reference evidence="3" key="1">
    <citation type="submission" date="2025-08" db="UniProtKB">
        <authorList>
            <consortium name="RefSeq"/>
        </authorList>
    </citation>
    <scope>IDENTIFICATION</scope>
</reference>
<feature type="compositionally biased region" description="Basic and acidic residues" evidence="1">
    <location>
        <begin position="120"/>
        <end position="129"/>
    </location>
</feature>
<dbReference type="GeneID" id="106810359"/>
<proteinExistence type="predicted"/>
<organism evidence="2 3">
    <name type="scientific">Priapulus caudatus</name>
    <name type="common">Priapulid worm</name>
    <dbReference type="NCBI Taxonomy" id="37621"/>
    <lineage>
        <taxon>Eukaryota</taxon>
        <taxon>Metazoa</taxon>
        <taxon>Ecdysozoa</taxon>
        <taxon>Scalidophora</taxon>
        <taxon>Priapulida</taxon>
        <taxon>Priapulimorpha</taxon>
        <taxon>Priapulimorphida</taxon>
        <taxon>Priapulidae</taxon>
        <taxon>Priapulus</taxon>
    </lineage>
</organism>
<sequence>MRRRLRQHIFSCPHCAVHAGQHVQRQRCCRQSRWRPYSLRPAREPHRCPGTTNLLVTYNINNGLQILPYAEPLRPPPYEQIANQESGVEADGRDSPPPAYQTIDRRANLSVITEIEEEREGARRGQSRDDGDDAAAAARRESVSRGEGSGDRAGGADDDTQMAPPSYS</sequence>
<accession>A0ABM1EAE5</accession>
<keyword evidence="2" id="KW-1185">Reference proteome</keyword>
<name>A0ABM1EAE5_PRICU</name>
<gene>
    <name evidence="3" type="primary">LOC106810359</name>
</gene>
<dbReference type="Proteomes" id="UP000695022">
    <property type="component" value="Unplaced"/>
</dbReference>
<evidence type="ECO:0000313" key="3">
    <source>
        <dbReference type="RefSeq" id="XP_014669166.1"/>
    </source>
</evidence>
<feature type="region of interest" description="Disordered" evidence="1">
    <location>
        <begin position="71"/>
        <end position="168"/>
    </location>
</feature>
<evidence type="ECO:0000313" key="2">
    <source>
        <dbReference type="Proteomes" id="UP000695022"/>
    </source>
</evidence>
<protein>
    <submittedName>
        <fullName evidence="3">Uncharacterized protein LOC106810359</fullName>
    </submittedName>
</protein>
<evidence type="ECO:0000256" key="1">
    <source>
        <dbReference type="SAM" id="MobiDB-lite"/>
    </source>
</evidence>
<dbReference type="RefSeq" id="XP_014669166.1">
    <property type="nucleotide sequence ID" value="XM_014813680.1"/>
</dbReference>
<feature type="compositionally biased region" description="Basic and acidic residues" evidence="1">
    <location>
        <begin position="138"/>
        <end position="150"/>
    </location>
</feature>